<dbReference type="SUPFAM" id="SSF54184">
    <property type="entry name" value="Penicillin-binding protein 2x (pbp-2x), c-terminal domain"/>
    <property type="match status" value="1"/>
</dbReference>
<dbReference type="Gene3D" id="3.30.10.20">
    <property type="match status" value="1"/>
</dbReference>
<feature type="compositionally biased region" description="Low complexity" evidence="1">
    <location>
        <begin position="173"/>
        <end position="223"/>
    </location>
</feature>
<feature type="domain" description="PASTA" evidence="3">
    <location>
        <begin position="220"/>
        <end position="285"/>
    </location>
</feature>
<keyword evidence="2" id="KW-1133">Transmembrane helix</keyword>
<organism evidence="4 5">
    <name type="scientific">Paractinoplanes ferrugineus</name>
    <dbReference type="NCBI Taxonomy" id="113564"/>
    <lineage>
        <taxon>Bacteria</taxon>
        <taxon>Bacillati</taxon>
        <taxon>Actinomycetota</taxon>
        <taxon>Actinomycetes</taxon>
        <taxon>Micromonosporales</taxon>
        <taxon>Micromonosporaceae</taxon>
        <taxon>Paractinoplanes</taxon>
    </lineage>
</organism>
<sequence length="305" mass="31559">MSDESDETRSFSPFDETAADGTPPRPASPKRPRPAHPPTPGPDETRAASADETRAAGADETRAAGLDETQPAGDAIEADATRVAPRADATSVMPLADDDWASSRAKPVWSGRAEVRAPQPGQASYDTDWQAEPMPAPGRPADRWWMPIIVGIIVLILLALLGWGIYMIVQNSDDGSGSPSDSTPATTVATTAPVSSAPTKPSSEPTTTTPSAEPSTTEPTTTEVRVPALLGLTLDDARDALNQNGLRYRVLYKNSAAPQGTVIDSDPKEGQAVPPDTRITIVVSGTDPSASPSSAGSSSAGPGGN</sequence>
<comment type="caution">
    <text evidence="4">The sequence shown here is derived from an EMBL/GenBank/DDBJ whole genome shotgun (WGS) entry which is preliminary data.</text>
</comment>
<feature type="transmembrane region" description="Helical" evidence="2">
    <location>
        <begin position="144"/>
        <end position="169"/>
    </location>
</feature>
<dbReference type="PROSITE" id="PS51178">
    <property type="entry name" value="PASTA"/>
    <property type="match status" value="1"/>
</dbReference>
<dbReference type="EMBL" id="BOMM01000032">
    <property type="protein sequence ID" value="GIE11767.1"/>
    <property type="molecule type" value="Genomic_DNA"/>
</dbReference>
<evidence type="ECO:0000256" key="2">
    <source>
        <dbReference type="SAM" id="Phobius"/>
    </source>
</evidence>
<dbReference type="Pfam" id="PF03793">
    <property type="entry name" value="PASTA"/>
    <property type="match status" value="1"/>
</dbReference>
<evidence type="ECO:0000256" key="1">
    <source>
        <dbReference type="SAM" id="MobiDB-lite"/>
    </source>
</evidence>
<reference evidence="4" key="1">
    <citation type="submission" date="2021-01" db="EMBL/GenBank/DDBJ databases">
        <title>Whole genome shotgun sequence of Actinoplanes ferrugineus NBRC 15555.</title>
        <authorList>
            <person name="Komaki H."/>
            <person name="Tamura T."/>
        </authorList>
    </citation>
    <scope>NUCLEOTIDE SEQUENCE</scope>
    <source>
        <strain evidence="4">NBRC 15555</strain>
    </source>
</reference>
<accession>A0A919J1Q0</accession>
<evidence type="ECO:0000313" key="4">
    <source>
        <dbReference type="EMBL" id="GIE11767.1"/>
    </source>
</evidence>
<dbReference type="RefSeq" id="WP_203818282.1">
    <property type="nucleotide sequence ID" value="NZ_BAAABP010000038.1"/>
</dbReference>
<dbReference type="SMART" id="SM00740">
    <property type="entry name" value="PASTA"/>
    <property type="match status" value="1"/>
</dbReference>
<keyword evidence="2" id="KW-0472">Membrane</keyword>
<proteinExistence type="predicted"/>
<protein>
    <recommendedName>
        <fullName evidence="3">PASTA domain-containing protein</fullName>
    </recommendedName>
</protein>
<keyword evidence="2" id="KW-0812">Transmembrane</keyword>
<feature type="compositionally biased region" description="Low complexity" evidence="1">
    <location>
        <begin position="288"/>
        <end position="305"/>
    </location>
</feature>
<dbReference type="AlphaFoldDB" id="A0A919J1Q0"/>
<feature type="region of interest" description="Disordered" evidence="1">
    <location>
        <begin position="173"/>
        <end position="225"/>
    </location>
</feature>
<name>A0A919J1Q0_9ACTN</name>
<dbReference type="InterPro" id="IPR005543">
    <property type="entry name" value="PASTA_dom"/>
</dbReference>
<dbReference type="CDD" id="cd06577">
    <property type="entry name" value="PASTA_pknB"/>
    <property type="match status" value="1"/>
</dbReference>
<evidence type="ECO:0000313" key="5">
    <source>
        <dbReference type="Proteomes" id="UP000598174"/>
    </source>
</evidence>
<feature type="region of interest" description="Disordered" evidence="1">
    <location>
        <begin position="1"/>
        <end position="136"/>
    </location>
</feature>
<feature type="compositionally biased region" description="Basic and acidic residues" evidence="1">
    <location>
        <begin position="43"/>
        <end position="62"/>
    </location>
</feature>
<dbReference type="Proteomes" id="UP000598174">
    <property type="component" value="Unassembled WGS sequence"/>
</dbReference>
<feature type="region of interest" description="Disordered" evidence="1">
    <location>
        <begin position="283"/>
        <end position="305"/>
    </location>
</feature>
<gene>
    <name evidence="4" type="ORF">Afe05nite_36070</name>
</gene>
<keyword evidence="5" id="KW-1185">Reference proteome</keyword>
<evidence type="ECO:0000259" key="3">
    <source>
        <dbReference type="PROSITE" id="PS51178"/>
    </source>
</evidence>